<gene>
    <name evidence="8" type="ORF">CVLEPA_LOCUS30187</name>
</gene>
<feature type="region of interest" description="Disordered" evidence="5">
    <location>
        <begin position="1134"/>
        <end position="1153"/>
    </location>
</feature>
<dbReference type="SUPFAM" id="SSF48371">
    <property type="entry name" value="ARM repeat"/>
    <property type="match status" value="1"/>
</dbReference>
<dbReference type="Pfam" id="PF01388">
    <property type="entry name" value="ARID"/>
    <property type="match status" value="1"/>
</dbReference>
<dbReference type="SUPFAM" id="SSF46785">
    <property type="entry name" value="Winged helix' DNA-binding domain"/>
    <property type="match status" value="1"/>
</dbReference>
<dbReference type="SUPFAM" id="SSF46774">
    <property type="entry name" value="ARID-like"/>
    <property type="match status" value="1"/>
</dbReference>
<accession>A0ABP0GYQ2</accession>
<organism evidence="8 9">
    <name type="scientific">Clavelina lepadiformis</name>
    <name type="common">Light-bulb sea squirt</name>
    <name type="synonym">Ascidia lepadiformis</name>
    <dbReference type="NCBI Taxonomy" id="159417"/>
    <lineage>
        <taxon>Eukaryota</taxon>
        <taxon>Metazoa</taxon>
        <taxon>Chordata</taxon>
        <taxon>Tunicata</taxon>
        <taxon>Ascidiacea</taxon>
        <taxon>Aplousobranchia</taxon>
        <taxon>Clavelinidae</taxon>
        <taxon>Clavelina</taxon>
    </lineage>
</organism>
<feature type="region of interest" description="Disordered" evidence="5">
    <location>
        <begin position="1168"/>
        <end position="1207"/>
    </location>
</feature>
<dbReference type="PROSITE" id="PS51011">
    <property type="entry name" value="ARID"/>
    <property type="match status" value="1"/>
</dbReference>
<feature type="domain" description="RFX-type winged-helix" evidence="7">
    <location>
        <begin position="612"/>
        <end position="694"/>
    </location>
</feature>
<feature type="region of interest" description="Disordered" evidence="5">
    <location>
        <begin position="767"/>
        <end position="842"/>
    </location>
</feature>
<evidence type="ECO:0000256" key="5">
    <source>
        <dbReference type="SAM" id="MobiDB-lite"/>
    </source>
</evidence>
<feature type="compositionally biased region" description="Low complexity" evidence="5">
    <location>
        <begin position="1055"/>
        <end position="1075"/>
    </location>
</feature>
<dbReference type="InterPro" id="IPR036431">
    <property type="entry name" value="ARID_dom_sf"/>
</dbReference>
<evidence type="ECO:0000256" key="1">
    <source>
        <dbReference type="ARBA" id="ARBA00022853"/>
    </source>
</evidence>
<dbReference type="InterPro" id="IPR003150">
    <property type="entry name" value="DNA-bd_RFX"/>
</dbReference>
<name>A0ABP0GYQ2_CLALP</name>
<evidence type="ECO:0000259" key="6">
    <source>
        <dbReference type="PROSITE" id="PS51011"/>
    </source>
</evidence>
<dbReference type="InterPro" id="IPR001606">
    <property type="entry name" value="ARID_dom"/>
</dbReference>
<evidence type="ECO:0000313" key="9">
    <source>
        <dbReference type="Proteomes" id="UP001642483"/>
    </source>
</evidence>
<feature type="compositionally biased region" description="Polar residues" evidence="5">
    <location>
        <begin position="767"/>
        <end position="783"/>
    </location>
</feature>
<dbReference type="Gene3D" id="1.10.10.10">
    <property type="entry name" value="Winged helix-like DNA-binding domain superfamily/Winged helix DNA-binding domain"/>
    <property type="match status" value="1"/>
</dbReference>
<feature type="compositionally biased region" description="Polar residues" evidence="5">
    <location>
        <begin position="1076"/>
        <end position="1088"/>
    </location>
</feature>
<feature type="compositionally biased region" description="Polar residues" evidence="5">
    <location>
        <begin position="798"/>
        <end position="817"/>
    </location>
</feature>
<keyword evidence="1" id="KW-0156">Chromatin regulator</keyword>
<feature type="region of interest" description="Disordered" evidence="5">
    <location>
        <begin position="550"/>
        <end position="574"/>
    </location>
</feature>
<evidence type="ECO:0000256" key="2">
    <source>
        <dbReference type="ARBA" id="ARBA00023015"/>
    </source>
</evidence>
<dbReference type="EMBL" id="CAWYQH010000163">
    <property type="protein sequence ID" value="CAK8696875.1"/>
    <property type="molecule type" value="Genomic_DNA"/>
</dbReference>
<dbReference type="InterPro" id="IPR036388">
    <property type="entry name" value="WH-like_DNA-bd_sf"/>
</dbReference>
<dbReference type="Proteomes" id="UP001642483">
    <property type="component" value="Unassembled WGS sequence"/>
</dbReference>
<feature type="region of interest" description="Disordered" evidence="5">
    <location>
        <begin position="1048"/>
        <end position="1113"/>
    </location>
</feature>
<proteinExistence type="predicted"/>
<keyword evidence="2" id="KW-0805">Transcription regulation</keyword>
<evidence type="ECO:0000259" key="7">
    <source>
        <dbReference type="PROSITE" id="PS51526"/>
    </source>
</evidence>
<evidence type="ECO:0008006" key="10">
    <source>
        <dbReference type="Google" id="ProtNLM"/>
    </source>
</evidence>
<dbReference type="Pfam" id="PF02257">
    <property type="entry name" value="RFX_DNA_binding"/>
    <property type="match status" value="1"/>
</dbReference>
<keyword evidence="4" id="KW-0539">Nucleus</keyword>
<sequence length="1301" mass="143600">MEFCTMGEVSSNDGEKLAFLNGLKQYLEDKGRVLVPYPRLAGKVIDLHDLYNRVTSLGGYQKVTERELWETFLADYNFDVVSSTLCFGLKTIYQRFLEAYESVHYFGDEESSKRSHFDVSLRYSRRPAYISEHDRAQHGLNTTRLSEARFAGNSSDYERLVFSLVSCLPNEVDFAINACTLLSGESRHVLRLSRCPQILEALLLHAGIVSDENNSYASIANEWNKKTKHDLIQFWKDTTLDEDVLHNLLLVQLNLSMGDVQMKNKCNNADSTVSLNSLPKTREHPKTWSSLFQCKRSPGVQDYEGQRILQIALVLLNLSFERFNVPLLAKSKAFLRFVFLCIHSNYGALRQTGLDILGNISPQLNLLDLGLDITQCMYKTVESCILSLDKFDQIRGLEILGKLCRSPSNKDGLIVLISEKVYNTAVRILTILDVELVLAALEALYGMSKLGPETCTRIMLISGSIDILISLVTINVRDFGTANLARIRIAKRVPPVVPSQPVHQHPPQRVITPHLSHHGHLVHPPSVYQPKIPSQHVYRPAVNTYVHPQVVQPPPAQQPAHRHPRQPPPAKPLHATVPVYTHTESHSTPPVYHYMPAPPADIILDKSPESFAKLWAWASYKSCPNDEGSVPRVQVFADYAAAASRYGMCGTKQVLPASEFGRCLQQVFPHTASRLFNDSNGQPMYHITGIQKRATPLPVPGHHPQDVLTQSKPVAADKPTSKQPVVVCTGVNPKRTIEVVEKINPNVSSKTLNHVKTAAVNTSSIEITPTSTKEENSMTNSNYGELHSTYPSIKNEVLNDTNLTDSSGARHSNSSLDTGDIDSKNVRENCDDQGENMKQCTSSSVSNLDEKLTNSADVACIANPMSTKNCKLIYNHTFKNHTNPFIYSVKQEWRHTNNIDHNDVEFNPKSNSDKLANGTNQATHKMDVSLKEKAINNNSSVISSKTVNSTEAALCNGEVDHDHETKCNSAKDDEDSVANKEGVNGIHGHTFSHNGSKGTSVANGNCEPLKIRQIVVIDNPAQSHVQISPQTAPIAPTQLKHYYDSLKQSSQAKRTNTTVTDSTTNSLSSSSTGCSYINSTTSTVNCSPSLKRPLPSVVQQSPDAPSPAKISKSTAEITPALSVSSTTPVAVVPTSLNHPLPQHSSSSIVHSPARHPVPISYPVRTGNFSLPPTLPGHPLLPRQSHPQHHHPPQHPIHPPSDSSQAAQKKLPAIDLMAPNASLMVLFRNSGKHSFQDSSDENEDSISKSMRLTAVLILTNICRYSDEGRSLLQRHEGRLAYLTMSGMDSSPSLARLLGELDR</sequence>
<dbReference type="InterPro" id="IPR052406">
    <property type="entry name" value="Chromatin_Remodeling_Comp"/>
</dbReference>
<dbReference type="CDD" id="cd16100">
    <property type="entry name" value="ARID"/>
    <property type="match status" value="1"/>
</dbReference>
<dbReference type="PANTHER" id="PTHR22970">
    <property type="entry name" value="AT-RICH INTERACTIVE DOMAIN-CONTAINING PROTEIN 2"/>
    <property type="match status" value="1"/>
</dbReference>
<dbReference type="Gene3D" id="1.10.150.60">
    <property type="entry name" value="ARID DNA-binding domain"/>
    <property type="match status" value="1"/>
</dbReference>
<dbReference type="SMART" id="SM01014">
    <property type="entry name" value="ARID"/>
    <property type="match status" value="1"/>
</dbReference>
<evidence type="ECO:0000256" key="3">
    <source>
        <dbReference type="ARBA" id="ARBA00023163"/>
    </source>
</evidence>
<dbReference type="SMART" id="SM00501">
    <property type="entry name" value="BRIGHT"/>
    <property type="match status" value="1"/>
</dbReference>
<dbReference type="InterPro" id="IPR036390">
    <property type="entry name" value="WH_DNA-bd_sf"/>
</dbReference>
<evidence type="ECO:0000256" key="4">
    <source>
        <dbReference type="ARBA" id="ARBA00023242"/>
    </source>
</evidence>
<reference evidence="8 9" key="1">
    <citation type="submission" date="2024-02" db="EMBL/GenBank/DDBJ databases">
        <authorList>
            <person name="Daric V."/>
            <person name="Darras S."/>
        </authorList>
    </citation>
    <scope>NUCLEOTIDE SEQUENCE [LARGE SCALE GENOMIC DNA]</scope>
</reference>
<protein>
    <recommendedName>
        <fullName evidence="10">AT-rich interactive domain-containing protein 2</fullName>
    </recommendedName>
</protein>
<feature type="domain" description="ARID" evidence="6">
    <location>
        <begin position="13"/>
        <end position="105"/>
    </location>
</feature>
<dbReference type="InterPro" id="IPR016024">
    <property type="entry name" value="ARM-type_fold"/>
</dbReference>
<dbReference type="PANTHER" id="PTHR22970:SF14">
    <property type="entry name" value="AT-RICH INTERACTIVE DOMAIN-CONTAINING PROTEIN 2"/>
    <property type="match status" value="1"/>
</dbReference>
<dbReference type="PROSITE" id="PS51526">
    <property type="entry name" value="RFX_DBD"/>
    <property type="match status" value="1"/>
</dbReference>
<comment type="caution">
    <text evidence="8">The sequence shown here is derived from an EMBL/GenBank/DDBJ whole genome shotgun (WGS) entry which is preliminary data.</text>
</comment>
<feature type="compositionally biased region" description="Basic and acidic residues" evidence="5">
    <location>
        <begin position="821"/>
        <end position="830"/>
    </location>
</feature>
<evidence type="ECO:0000313" key="8">
    <source>
        <dbReference type="EMBL" id="CAK8696875.1"/>
    </source>
</evidence>
<keyword evidence="3" id="KW-0804">Transcription</keyword>
<keyword evidence="9" id="KW-1185">Reference proteome</keyword>